<comment type="caution">
    <text evidence="8">The sequence shown here is derived from an EMBL/GenBank/DDBJ whole genome shotgun (WGS) entry which is preliminary data.</text>
</comment>
<dbReference type="Pfam" id="PF07992">
    <property type="entry name" value="Pyr_redox_2"/>
    <property type="match status" value="1"/>
</dbReference>
<keyword evidence="3 6" id="KW-0274">FAD</keyword>
<evidence type="ECO:0000313" key="9">
    <source>
        <dbReference type="Proteomes" id="UP000187425"/>
    </source>
</evidence>
<dbReference type="GO" id="GO:0050661">
    <property type="term" value="F:NADP binding"/>
    <property type="evidence" value="ECO:0007669"/>
    <property type="project" value="UniProtKB-UniRule"/>
</dbReference>
<dbReference type="PRINTS" id="PR00469">
    <property type="entry name" value="PNDRDTASEII"/>
</dbReference>
<keyword evidence="2 6" id="KW-0285">Flavoprotein</keyword>
<dbReference type="InterPro" id="IPR023753">
    <property type="entry name" value="FAD/NAD-binding_dom"/>
</dbReference>
<dbReference type="SUPFAM" id="SSF51905">
    <property type="entry name" value="FAD/NAD(P)-binding domain"/>
    <property type="match status" value="1"/>
</dbReference>
<comment type="caution">
    <text evidence="6">Lacks conserved residue(s) required for the propagation of feature annotation.</text>
</comment>
<dbReference type="GO" id="GO:0004324">
    <property type="term" value="F:ferredoxin-NADP+ reductase activity"/>
    <property type="evidence" value="ECO:0007669"/>
    <property type="project" value="UniProtKB-UniRule"/>
</dbReference>
<dbReference type="InterPro" id="IPR050097">
    <property type="entry name" value="Ferredoxin-NADP_redctase_2"/>
</dbReference>
<organism evidence="8 9">
    <name type="scientific">Paenibacillus odorifer</name>
    <dbReference type="NCBI Taxonomy" id="189426"/>
    <lineage>
        <taxon>Bacteria</taxon>
        <taxon>Bacillati</taxon>
        <taxon>Bacillota</taxon>
        <taxon>Bacilli</taxon>
        <taxon>Bacillales</taxon>
        <taxon>Paenibacillaceae</taxon>
        <taxon>Paenibacillus</taxon>
    </lineage>
</organism>
<dbReference type="AlphaFoldDB" id="A0A1R0Z9P2"/>
<proteinExistence type="inferred from homology"/>
<dbReference type="HAMAP" id="MF_01685">
    <property type="entry name" value="FENR2"/>
    <property type="match status" value="1"/>
</dbReference>
<comment type="subunit">
    <text evidence="1 6">Homodimer.</text>
</comment>
<dbReference type="GO" id="GO:0050660">
    <property type="term" value="F:flavin adenine dinucleotide binding"/>
    <property type="evidence" value="ECO:0007669"/>
    <property type="project" value="UniProtKB-UniRule"/>
</dbReference>
<feature type="binding site" evidence="6">
    <location>
        <position position="49"/>
    </location>
    <ligand>
        <name>FAD</name>
        <dbReference type="ChEBI" id="CHEBI:57692"/>
    </ligand>
</feature>
<feature type="binding site" evidence="6">
    <location>
        <position position="334"/>
    </location>
    <ligand>
        <name>FAD</name>
        <dbReference type="ChEBI" id="CHEBI:57692"/>
    </ligand>
</feature>
<dbReference type="Gene3D" id="3.50.50.60">
    <property type="entry name" value="FAD/NAD(P)-binding domain"/>
    <property type="match status" value="2"/>
</dbReference>
<feature type="binding site" evidence="6">
    <location>
        <position position="37"/>
    </location>
    <ligand>
        <name>FAD</name>
        <dbReference type="ChEBI" id="CHEBI:57692"/>
    </ligand>
</feature>
<feature type="binding site" evidence="6">
    <location>
        <position position="89"/>
    </location>
    <ligand>
        <name>FAD</name>
        <dbReference type="ChEBI" id="CHEBI:57692"/>
    </ligand>
</feature>
<comment type="catalytic activity">
    <reaction evidence="6">
        <text>2 reduced [2Fe-2S]-[ferredoxin] + NADP(+) + H(+) = 2 oxidized [2Fe-2S]-[ferredoxin] + NADPH</text>
        <dbReference type="Rhea" id="RHEA:20125"/>
        <dbReference type="Rhea" id="RHEA-COMP:10000"/>
        <dbReference type="Rhea" id="RHEA-COMP:10001"/>
        <dbReference type="ChEBI" id="CHEBI:15378"/>
        <dbReference type="ChEBI" id="CHEBI:33737"/>
        <dbReference type="ChEBI" id="CHEBI:33738"/>
        <dbReference type="ChEBI" id="CHEBI:57783"/>
        <dbReference type="ChEBI" id="CHEBI:58349"/>
        <dbReference type="EC" id="1.18.1.2"/>
    </reaction>
</comment>
<evidence type="ECO:0000256" key="4">
    <source>
        <dbReference type="ARBA" id="ARBA00022857"/>
    </source>
</evidence>
<feature type="domain" description="FAD/NAD(P)-binding" evidence="7">
    <location>
        <begin position="8"/>
        <end position="299"/>
    </location>
</feature>
<feature type="binding site" evidence="6">
    <location>
        <position position="124"/>
    </location>
    <ligand>
        <name>FAD</name>
        <dbReference type="ChEBI" id="CHEBI:57692"/>
    </ligand>
</feature>
<keyword evidence="5 6" id="KW-0560">Oxidoreductase</keyword>
<comment type="cofactor">
    <cofactor evidence="6">
        <name>FAD</name>
        <dbReference type="ChEBI" id="CHEBI:57692"/>
    </cofactor>
    <text evidence="6">Binds 1 FAD per subunit.</text>
</comment>
<sequence length="361" mass="39572">MGQKLELFDVTIIGGGPAGLYAAFYSGMRDMKTKLIEAREELGGRTLMYPEKIVWDVGGMAPVRAAQLTKLMIQQAQTFDPTIVLGQQITGLERLVDGTMRITSATGEQHWSRTLILAIGHGALKLAKLNLPGAENYEKDNLHYNVTDVASFRGKRVLISGGGDSAVDWANELVGIASAVTLVHRRDRFSGMERNVRRMKASNVQVLTPYAIKNLYGNGNRLDAVSIAPLNADGEWTDETEQERLAVDAVLINHGLRGDLGPIVDWGLVRENWNFNADEKLATNLPGVFVAGDTANYGSKLYLIAGAFTDAALAVNSAKLYIEPDASTRAQVSSHNSKFDEKNRALEIVEERSRRDDLQEV</sequence>
<protein>
    <recommendedName>
        <fullName evidence="6">Ferredoxin--NADP reductase</fullName>
        <shortName evidence="6">FNR</shortName>
        <shortName evidence="6">Fd-NADP(+) reductase</shortName>
        <ecNumber evidence="6">1.18.1.2</ecNumber>
    </recommendedName>
</protein>
<evidence type="ECO:0000256" key="2">
    <source>
        <dbReference type="ARBA" id="ARBA00022630"/>
    </source>
</evidence>
<keyword evidence="4 6" id="KW-0521">NADP</keyword>
<dbReference type="InterPro" id="IPR036188">
    <property type="entry name" value="FAD/NAD-bd_sf"/>
</dbReference>
<evidence type="ECO:0000256" key="5">
    <source>
        <dbReference type="ARBA" id="ARBA00023002"/>
    </source>
</evidence>
<evidence type="ECO:0000256" key="3">
    <source>
        <dbReference type="ARBA" id="ARBA00022827"/>
    </source>
</evidence>
<comment type="similarity">
    <text evidence="6">Belongs to the ferredoxin--NADP reductase type 2 family.</text>
</comment>
<feature type="binding site" evidence="6">
    <location>
        <position position="293"/>
    </location>
    <ligand>
        <name>FAD</name>
        <dbReference type="ChEBI" id="CHEBI:57692"/>
    </ligand>
</feature>
<evidence type="ECO:0000256" key="1">
    <source>
        <dbReference type="ARBA" id="ARBA00011738"/>
    </source>
</evidence>
<dbReference type="PANTHER" id="PTHR48105">
    <property type="entry name" value="THIOREDOXIN REDUCTASE 1-RELATED-RELATED"/>
    <property type="match status" value="1"/>
</dbReference>
<gene>
    <name evidence="8" type="ORF">BSK65_26300</name>
</gene>
<reference evidence="8 9" key="1">
    <citation type="submission" date="2016-11" db="EMBL/GenBank/DDBJ databases">
        <title>Paenibacillus species isolates.</title>
        <authorList>
            <person name="Beno S.M."/>
        </authorList>
    </citation>
    <scope>NUCLEOTIDE SEQUENCE [LARGE SCALE GENOMIC DNA]</scope>
    <source>
        <strain evidence="8 9">FSL H7-0443</strain>
    </source>
</reference>
<dbReference type="EMBL" id="MPTW01000022">
    <property type="protein sequence ID" value="OME65005.1"/>
    <property type="molecule type" value="Genomic_DNA"/>
</dbReference>
<dbReference type="OrthoDB" id="9806179at2"/>
<dbReference type="RefSeq" id="WP_076286615.1">
    <property type="nucleotide sequence ID" value="NZ_MPTW01000022.1"/>
</dbReference>
<evidence type="ECO:0000259" key="7">
    <source>
        <dbReference type="Pfam" id="PF07992"/>
    </source>
</evidence>
<dbReference type="EC" id="1.18.1.2" evidence="6"/>
<accession>A0A1R0Z9P2</accession>
<evidence type="ECO:0000313" key="8">
    <source>
        <dbReference type="EMBL" id="OME65005.1"/>
    </source>
</evidence>
<dbReference type="InterPro" id="IPR022890">
    <property type="entry name" value="Fd--NADP_Rdtase_type_2"/>
</dbReference>
<dbReference type="Proteomes" id="UP000187425">
    <property type="component" value="Unassembled WGS sequence"/>
</dbReference>
<name>A0A1R0Z9P2_9BACL</name>
<dbReference type="PRINTS" id="PR00368">
    <property type="entry name" value="FADPNR"/>
</dbReference>
<evidence type="ECO:0000256" key="6">
    <source>
        <dbReference type="HAMAP-Rule" id="MF_01685"/>
    </source>
</evidence>